<organism evidence="2">
    <name type="scientific">bacterium 19MO03SA05</name>
    <dbReference type="NCBI Taxonomy" id="2920620"/>
    <lineage>
        <taxon>Bacteria</taxon>
    </lineage>
</organism>
<protein>
    <recommendedName>
        <fullName evidence="1">PD-(D/E)XK nuclease domain-containing protein</fullName>
    </recommendedName>
</protein>
<evidence type="ECO:0000259" key="1">
    <source>
        <dbReference type="Pfam" id="PF20472"/>
    </source>
</evidence>
<reference evidence="2" key="1">
    <citation type="submission" date="2022-03" db="EMBL/GenBank/DDBJ databases">
        <title>Sea Food Isolates.</title>
        <authorList>
            <person name="Li c."/>
        </authorList>
    </citation>
    <scope>NUCLEOTIDE SEQUENCE</scope>
    <source>
        <strain evidence="2">19MO03SA05</strain>
    </source>
</reference>
<dbReference type="Pfam" id="PF20472">
    <property type="entry name" value="PDDEXK_11"/>
    <property type="match status" value="1"/>
</dbReference>
<sequence length="138" mass="15459">MARADLLSDITNIVEGYGFLQSNDQTPFTYQRSVRYPSLIDEKNDTAHFVLHTTTERIQITAKWQEVGGTAIEKLGYTVLDAGRTAYDRYWVVCGGDELVTRAIDFLNGQVAQAPKLFAMEVHTLEDLLSEITADELA</sequence>
<dbReference type="EMBL" id="CP095351">
    <property type="protein sequence ID" value="XAG86394.1"/>
    <property type="molecule type" value="Genomic_DNA"/>
</dbReference>
<accession>A0AAU6VM78</accession>
<evidence type="ECO:0000313" key="2">
    <source>
        <dbReference type="EMBL" id="XAG86394.1"/>
    </source>
</evidence>
<name>A0AAU6VM78_UNCXX</name>
<dbReference type="AlphaFoldDB" id="A0AAU6VM78"/>
<proteinExistence type="predicted"/>
<gene>
    <name evidence="2" type="ORF">MRM63_14555</name>
</gene>
<feature type="domain" description="PD-(D/E)XK nuclease" evidence="1">
    <location>
        <begin position="9"/>
        <end position="129"/>
    </location>
</feature>
<dbReference type="InterPro" id="IPR046821">
    <property type="entry name" value="PDDEXK_11"/>
</dbReference>